<evidence type="ECO:0000313" key="3">
    <source>
        <dbReference type="Proteomes" id="UP000256328"/>
    </source>
</evidence>
<organism evidence="2 3">
    <name type="scientific">Coleophoma crateriformis</name>
    <dbReference type="NCBI Taxonomy" id="565419"/>
    <lineage>
        <taxon>Eukaryota</taxon>
        <taxon>Fungi</taxon>
        <taxon>Dikarya</taxon>
        <taxon>Ascomycota</taxon>
        <taxon>Pezizomycotina</taxon>
        <taxon>Leotiomycetes</taxon>
        <taxon>Helotiales</taxon>
        <taxon>Dermateaceae</taxon>
        <taxon>Coleophoma</taxon>
    </lineage>
</organism>
<proteinExistence type="predicted"/>
<dbReference type="AlphaFoldDB" id="A0A3D8Q9B1"/>
<keyword evidence="3" id="KW-1185">Reference proteome</keyword>
<dbReference type="GO" id="GO:0016787">
    <property type="term" value="F:hydrolase activity"/>
    <property type="evidence" value="ECO:0007669"/>
    <property type="project" value="InterPro"/>
</dbReference>
<dbReference type="OrthoDB" id="1393670at2759"/>
<sequence>MGYLAKPSSTCCLKGTIHDGEPQGKFATVANVVTYISQPEEGNSNGNIVLYFADIWGMSQNGRLIMDSLACAGYLTLGLDYFQGDDISKHMTAGEKFAQGFDFEAWKAKHIAFAQANVPTWIDEVKAQYGKSATKYACVGYCFGAPYVMDGLAGDTFAAGAFAHPAFLTEQHFKSAKKPLFLSCAAKDVAFEADARRTAVGILQEIETPHHVQLFSGVEHGFALRGNITNPYERYAKEESIRGITAWFDFWLSQ</sequence>
<dbReference type="Proteomes" id="UP000256328">
    <property type="component" value="Unassembled WGS sequence"/>
</dbReference>
<protein>
    <recommendedName>
        <fullName evidence="1">Dienelactone hydrolase domain-containing protein</fullName>
    </recommendedName>
</protein>
<evidence type="ECO:0000259" key="1">
    <source>
        <dbReference type="Pfam" id="PF01738"/>
    </source>
</evidence>
<dbReference type="InterPro" id="IPR002925">
    <property type="entry name" value="Dienelactn_hydro"/>
</dbReference>
<dbReference type="PANTHER" id="PTHR17630">
    <property type="entry name" value="DIENELACTONE HYDROLASE"/>
    <property type="match status" value="1"/>
</dbReference>
<name>A0A3D8Q9B1_9HELO</name>
<dbReference type="PANTHER" id="PTHR17630:SF44">
    <property type="entry name" value="PROTEIN AIM2"/>
    <property type="match status" value="1"/>
</dbReference>
<feature type="domain" description="Dienelactone hydrolase" evidence="1">
    <location>
        <begin position="34"/>
        <end position="249"/>
    </location>
</feature>
<gene>
    <name evidence="2" type="ORF">BP5796_12363</name>
</gene>
<accession>A0A3D8Q9B1</accession>
<dbReference type="Gene3D" id="3.40.50.1820">
    <property type="entry name" value="alpha/beta hydrolase"/>
    <property type="match status" value="1"/>
</dbReference>
<evidence type="ECO:0000313" key="2">
    <source>
        <dbReference type="EMBL" id="RDW58433.1"/>
    </source>
</evidence>
<comment type="caution">
    <text evidence="2">The sequence shown here is derived from an EMBL/GenBank/DDBJ whole genome shotgun (WGS) entry which is preliminary data.</text>
</comment>
<dbReference type="Pfam" id="PF01738">
    <property type="entry name" value="DLH"/>
    <property type="match status" value="1"/>
</dbReference>
<reference evidence="2 3" key="1">
    <citation type="journal article" date="2018" name="IMA Fungus">
        <title>IMA Genome-F 9: Draft genome sequence of Annulohypoxylon stygium, Aspergillus mulundensis, Berkeleyomyces basicola (syn. Thielaviopsis basicola), Ceratocystis smalleyi, two Cercospora beticola strains, Coleophoma cylindrospora, Fusarium fracticaudum, Phialophora cf. hyalina, and Morchella septimelata.</title>
        <authorList>
            <person name="Wingfield B.D."/>
            <person name="Bills G.F."/>
            <person name="Dong Y."/>
            <person name="Huang W."/>
            <person name="Nel W.J."/>
            <person name="Swalarsk-Parry B.S."/>
            <person name="Vaghefi N."/>
            <person name="Wilken P.M."/>
            <person name="An Z."/>
            <person name="de Beer Z.W."/>
            <person name="De Vos L."/>
            <person name="Chen L."/>
            <person name="Duong T.A."/>
            <person name="Gao Y."/>
            <person name="Hammerbacher A."/>
            <person name="Kikkert J.R."/>
            <person name="Li Y."/>
            <person name="Li H."/>
            <person name="Li K."/>
            <person name="Li Q."/>
            <person name="Liu X."/>
            <person name="Ma X."/>
            <person name="Naidoo K."/>
            <person name="Pethybridge S.J."/>
            <person name="Sun J."/>
            <person name="Steenkamp E.T."/>
            <person name="van der Nest M.A."/>
            <person name="van Wyk S."/>
            <person name="Wingfield M.J."/>
            <person name="Xiong C."/>
            <person name="Yue Q."/>
            <person name="Zhang X."/>
        </authorList>
    </citation>
    <scope>NUCLEOTIDE SEQUENCE [LARGE SCALE GENOMIC DNA]</scope>
    <source>
        <strain evidence="2 3">BP5796</strain>
    </source>
</reference>
<dbReference type="InterPro" id="IPR029058">
    <property type="entry name" value="AB_hydrolase_fold"/>
</dbReference>
<dbReference type="SUPFAM" id="SSF53474">
    <property type="entry name" value="alpha/beta-Hydrolases"/>
    <property type="match status" value="1"/>
</dbReference>
<dbReference type="EMBL" id="PDLN01000021">
    <property type="protein sequence ID" value="RDW58433.1"/>
    <property type="molecule type" value="Genomic_DNA"/>
</dbReference>